<dbReference type="Proteomes" id="UP000007015">
    <property type="component" value="Chromosome 11"/>
</dbReference>
<organism evidence="2 3">
    <name type="scientific">Oryza sativa subsp. indica</name>
    <name type="common">Rice</name>
    <dbReference type="NCBI Taxonomy" id="39946"/>
    <lineage>
        <taxon>Eukaryota</taxon>
        <taxon>Viridiplantae</taxon>
        <taxon>Streptophyta</taxon>
        <taxon>Embryophyta</taxon>
        <taxon>Tracheophyta</taxon>
        <taxon>Spermatophyta</taxon>
        <taxon>Magnoliopsida</taxon>
        <taxon>Liliopsida</taxon>
        <taxon>Poales</taxon>
        <taxon>Poaceae</taxon>
        <taxon>BOP clade</taxon>
        <taxon>Oryzoideae</taxon>
        <taxon>Oryzeae</taxon>
        <taxon>Oryzinae</taxon>
        <taxon>Oryza</taxon>
        <taxon>Oryza sativa</taxon>
    </lineage>
</organism>
<dbReference type="HOGENOM" id="CLU_2444759_0_0_1"/>
<evidence type="ECO:0000313" key="2">
    <source>
        <dbReference type="EMBL" id="EEC67914.1"/>
    </source>
</evidence>
<dbReference type="EMBL" id="CM000136">
    <property type="protein sequence ID" value="EEC67914.1"/>
    <property type="molecule type" value="Genomic_DNA"/>
</dbReference>
<reference evidence="2 3" key="1">
    <citation type="journal article" date="2005" name="PLoS Biol.">
        <title>The genomes of Oryza sativa: a history of duplications.</title>
        <authorList>
            <person name="Yu J."/>
            <person name="Wang J."/>
            <person name="Lin W."/>
            <person name="Li S."/>
            <person name="Li H."/>
            <person name="Zhou J."/>
            <person name="Ni P."/>
            <person name="Dong W."/>
            <person name="Hu S."/>
            <person name="Zeng C."/>
            <person name="Zhang J."/>
            <person name="Zhang Y."/>
            <person name="Li R."/>
            <person name="Xu Z."/>
            <person name="Li S."/>
            <person name="Li X."/>
            <person name="Zheng H."/>
            <person name="Cong L."/>
            <person name="Lin L."/>
            <person name="Yin J."/>
            <person name="Geng J."/>
            <person name="Li G."/>
            <person name="Shi J."/>
            <person name="Liu J."/>
            <person name="Lv H."/>
            <person name="Li J."/>
            <person name="Wang J."/>
            <person name="Deng Y."/>
            <person name="Ran L."/>
            <person name="Shi X."/>
            <person name="Wang X."/>
            <person name="Wu Q."/>
            <person name="Li C."/>
            <person name="Ren X."/>
            <person name="Wang J."/>
            <person name="Wang X."/>
            <person name="Li D."/>
            <person name="Liu D."/>
            <person name="Zhang X."/>
            <person name="Ji Z."/>
            <person name="Zhao W."/>
            <person name="Sun Y."/>
            <person name="Zhang Z."/>
            <person name="Bao J."/>
            <person name="Han Y."/>
            <person name="Dong L."/>
            <person name="Ji J."/>
            <person name="Chen P."/>
            <person name="Wu S."/>
            <person name="Liu J."/>
            <person name="Xiao Y."/>
            <person name="Bu D."/>
            <person name="Tan J."/>
            <person name="Yang L."/>
            <person name="Ye C."/>
            <person name="Zhang J."/>
            <person name="Xu J."/>
            <person name="Zhou Y."/>
            <person name="Yu Y."/>
            <person name="Zhang B."/>
            <person name="Zhuang S."/>
            <person name="Wei H."/>
            <person name="Liu B."/>
            <person name="Lei M."/>
            <person name="Yu H."/>
            <person name="Li Y."/>
            <person name="Xu H."/>
            <person name="Wei S."/>
            <person name="He X."/>
            <person name="Fang L."/>
            <person name="Zhang Z."/>
            <person name="Zhang Y."/>
            <person name="Huang X."/>
            <person name="Su Z."/>
            <person name="Tong W."/>
            <person name="Li J."/>
            <person name="Tong Z."/>
            <person name="Li S."/>
            <person name="Ye J."/>
            <person name="Wang L."/>
            <person name="Fang L."/>
            <person name="Lei T."/>
            <person name="Chen C."/>
            <person name="Chen H."/>
            <person name="Xu Z."/>
            <person name="Li H."/>
            <person name="Huang H."/>
            <person name="Zhang F."/>
            <person name="Xu H."/>
            <person name="Li N."/>
            <person name="Zhao C."/>
            <person name="Li S."/>
            <person name="Dong L."/>
            <person name="Huang Y."/>
            <person name="Li L."/>
            <person name="Xi Y."/>
            <person name="Qi Q."/>
            <person name="Li W."/>
            <person name="Zhang B."/>
            <person name="Hu W."/>
            <person name="Zhang Y."/>
            <person name="Tian X."/>
            <person name="Jiao Y."/>
            <person name="Liang X."/>
            <person name="Jin J."/>
            <person name="Gao L."/>
            <person name="Zheng W."/>
            <person name="Hao B."/>
            <person name="Liu S."/>
            <person name="Wang W."/>
            <person name="Yuan L."/>
            <person name="Cao M."/>
            <person name="McDermott J."/>
            <person name="Samudrala R."/>
            <person name="Wang J."/>
            <person name="Wong G.K."/>
            <person name="Yang H."/>
        </authorList>
    </citation>
    <scope>NUCLEOTIDE SEQUENCE [LARGE SCALE GENOMIC DNA]</scope>
    <source>
        <strain evidence="3">cv. 93-11</strain>
    </source>
</reference>
<evidence type="ECO:0000313" key="3">
    <source>
        <dbReference type="Proteomes" id="UP000007015"/>
    </source>
</evidence>
<proteinExistence type="predicted"/>
<feature type="region of interest" description="Disordered" evidence="1">
    <location>
        <begin position="1"/>
        <end position="27"/>
    </location>
</feature>
<keyword evidence="3" id="KW-1185">Reference proteome</keyword>
<evidence type="ECO:0000256" key="1">
    <source>
        <dbReference type="SAM" id="MobiDB-lite"/>
    </source>
</evidence>
<sequence>MRGAGAFLFNPDPPRPATPLGEGGENGDEATLQIVRCRCRYIPHETCCKPARMEQQRLKALAHEHIPIREEPLKSRPTHLGWDISMEQIE</sequence>
<dbReference type="AlphaFoldDB" id="B8BJS8"/>
<name>B8BJS8_ORYSI</name>
<gene>
    <name evidence="2" type="ORF">OsI_35610</name>
</gene>
<accession>B8BJS8</accession>
<protein>
    <submittedName>
        <fullName evidence="2">Uncharacterized protein</fullName>
    </submittedName>
</protein>
<dbReference type="Gramene" id="BGIOSGA035040-TA">
    <property type="protein sequence ID" value="BGIOSGA035040-PA"/>
    <property type="gene ID" value="BGIOSGA035040"/>
</dbReference>